<reference evidence="2" key="1">
    <citation type="submission" date="2015-07" db="EMBL/GenBank/DDBJ databases">
        <title>MeaNS - Measles Nucleotide Surveillance Program.</title>
        <authorList>
            <person name="Tran T."/>
            <person name="Druce J."/>
        </authorList>
    </citation>
    <scope>NUCLEOTIDE SEQUENCE</scope>
    <source>
        <strain evidence="2">UCB-OBI-ISO-001</strain>
        <tissue evidence="2">Gonad</tissue>
    </source>
</reference>
<keyword evidence="1" id="KW-0472">Membrane</keyword>
<evidence type="ECO:0000313" key="2">
    <source>
        <dbReference type="EMBL" id="KOF99642.1"/>
    </source>
</evidence>
<keyword evidence="1" id="KW-0812">Transmembrane</keyword>
<accession>A0A0L8IDV9</accession>
<dbReference type="AlphaFoldDB" id="A0A0L8IDV9"/>
<name>A0A0L8IDV9_OCTBM</name>
<organism evidence="2">
    <name type="scientific">Octopus bimaculoides</name>
    <name type="common">California two-spotted octopus</name>
    <dbReference type="NCBI Taxonomy" id="37653"/>
    <lineage>
        <taxon>Eukaryota</taxon>
        <taxon>Metazoa</taxon>
        <taxon>Spiralia</taxon>
        <taxon>Lophotrochozoa</taxon>
        <taxon>Mollusca</taxon>
        <taxon>Cephalopoda</taxon>
        <taxon>Coleoidea</taxon>
        <taxon>Octopodiformes</taxon>
        <taxon>Octopoda</taxon>
        <taxon>Incirrata</taxon>
        <taxon>Octopodidae</taxon>
        <taxon>Octopus</taxon>
    </lineage>
</organism>
<feature type="transmembrane region" description="Helical" evidence="1">
    <location>
        <begin position="43"/>
        <end position="60"/>
    </location>
</feature>
<proteinExistence type="predicted"/>
<dbReference type="EMBL" id="KQ415921">
    <property type="protein sequence ID" value="KOF99642.1"/>
    <property type="molecule type" value="Genomic_DNA"/>
</dbReference>
<gene>
    <name evidence="2" type="ORF">OCBIM_22013851mg</name>
</gene>
<protein>
    <submittedName>
        <fullName evidence="2">Uncharacterized protein</fullName>
    </submittedName>
</protein>
<keyword evidence="1" id="KW-1133">Transmembrane helix</keyword>
<sequence>MDALWTDIKATIWSEKFWFPKNLSWESLENKDDGIYHPQLGDLSLALPMALFLSIFRICLER</sequence>
<dbReference type="OrthoDB" id="537032at2759"/>
<evidence type="ECO:0000256" key="1">
    <source>
        <dbReference type="SAM" id="Phobius"/>
    </source>
</evidence>